<dbReference type="Proteomes" id="UP000192478">
    <property type="component" value="Chromosome"/>
</dbReference>
<dbReference type="RefSeq" id="WP_070968343.1">
    <property type="nucleotide sequence ID" value="NZ_CP017603.1"/>
</dbReference>
<evidence type="ECO:0000313" key="13">
    <source>
        <dbReference type="Proteomes" id="UP000192478"/>
    </source>
</evidence>
<evidence type="ECO:0000259" key="9">
    <source>
        <dbReference type="Pfam" id="PF18072"/>
    </source>
</evidence>
<evidence type="ECO:0000313" key="10">
    <source>
        <dbReference type="EMBL" id="AOY76568.1"/>
    </source>
</evidence>
<dbReference type="GO" id="GO:0046872">
    <property type="term" value="F:metal ion binding"/>
    <property type="evidence" value="ECO:0007669"/>
    <property type="project" value="UniProtKB-KW"/>
</dbReference>
<dbReference type="SUPFAM" id="SSF55326">
    <property type="entry name" value="PurM N-terminal domain-like"/>
    <property type="match status" value="2"/>
</dbReference>
<evidence type="ECO:0000259" key="8">
    <source>
        <dbReference type="Pfam" id="PF02769"/>
    </source>
</evidence>
<dbReference type="SUPFAM" id="SSF52317">
    <property type="entry name" value="Class I glutamine amidotransferase-like"/>
    <property type="match status" value="1"/>
</dbReference>
<dbReference type="PANTHER" id="PTHR10099:SF1">
    <property type="entry name" value="PHOSPHORIBOSYLFORMYLGLYCINAMIDINE SYNTHASE"/>
    <property type="match status" value="1"/>
</dbReference>
<dbReference type="Proteomes" id="UP000177894">
    <property type="component" value="Chromosome"/>
</dbReference>
<dbReference type="SMART" id="SM01211">
    <property type="entry name" value="GATase_5"/>
    <property type="match status" value="1"/>
</dbReference>
<dbReference type="Pfam" id="PF18072">
    <property type="entry name" value="FGAR-AT_linker"/>
    <property type="match status" value="1"/>
</dbReference>
<dbReference type="CDD" id="cd02204">
    <property type="entry name" value="PurL_repeat2"/>
    <property type="match status" value="1"/>
</dbReference>
<keyword evidence="2" id="KW-0479">Metal-binding</keyword>
<dbReference type="GO" id="GO:0004642">
    <property type="term" value="F:phosphoribosylformylglycinamidine synthase activity"/>
    <property type="evidence" value="ECO:0007669"/>
    <property type="project" value="UniProtKB-EC"/>
</dbReference>
<dbReference type="FunFam" id="3.30.1330.10:FF:000013">
    <property type="entry name" value="Phosphoribosylformylglycinamidine synthase"/>
    <property type="match status" value="1"/>
</dbReference>
<keyword evidence="6" id="KW-0460">Magnesium</keyword>
<keyword evidence="12" id="KW-1185">Reference proteome</keyword>
<feature type="region of interest" description="Disordered" evidence="7">
    <location>
        <begin position="455"/>
        <end position="481"/>
    </location>
</feature>
<evidence type="ECO:0000256" key="6">
    <source>
        <dbReference type="ARBA" id="ARBA00022842"/>
    </source>
</evidence>
<name>A0AAC9RK30_9CLOT</name>
<gene>
    <name evidence="11" type="primary">purL</name>
    <name evidence="10" type="ORF">BJL90_12285</name>
    <name evidence="11" type="ORF">CLFO_13720</name>
</gene>
<dbReference type="InterPro" id="IPR029062">
    <property type="entry name" value="Class_I_gatase-like"/>
</dbReference>
<dbReference type="EMBL" id="CP020559">
    <property type="protein sequence ID" value="ARE86987.1"/>
    <property type="molecule type" value="Genomic_DNA"/>
</dbReference>
<dbReference type="EMBL" id="CP017603">
    <property type="protein sequence ID" value="AOY76568.1"/>
    <property type="molecule type" value="Genomic_DNA"/>
</dbReference>
<proteinExistence type="predicted"/>
<dbReference type="InterPro" id="IPR041609">
    <property type="entry name" value="PurL_linker"/>
</dbReference>
<evidence type="ECO:0000313" key="11">
    <source>
        <dbReference type="EMBL" id="ARE86987.1"/>
    </source>
</evidence>
<dbReference type="InterPro" id="IPR010918">
    <property type="entry name" value="PurM-like_C_dom"/>
</dbReference>
<keyword evidence="3" id="KW-0547">Nucleotide-binding</keyword>
<reference evidence="10 12" key="1">
    <citation type="submission" date="2016-10" db="EMBL/GenBank/DDBJ databases">
        <title>Complete Genome Sequence of Acetogen Clostridium formicoaceticum ATCC 27076.</title>
        <authorList>
            <person name="Bao T."/>
            <person name="Cheng C."/>
            <person name="Zhao J."/>
            <person name="Yang S.-T."/>
            <person name="Wang J."/>
            <person name="Wang M."/>
        </authorList>
    </citation>
    <scope>NUCLEOTIDE SEQUENCE [LARGE SCALE GENOMIC DNA]</scope>
    <source>
        <strain evidence="10 12">ATCC 27076</strain>
    </source>
</reference>
<evidence type="ECO:0000256" key="2">
    <source>
        <dbReference type="ARBA" id="ARBA00022723"/>
    </source>
</evidence>
<keyword evidence="5" id="KW-0067">ATP-binding</keyword>
<dbReference type="GO" id="GO:0005737">
    <property type="term" value="C:cytoplasm"/>
    <property type="evidence" value="ECO:0007669"/>
    <property type="project" value="TreeGrafter"/>
</dbReference>
<dbReference type="PANTHER" id="PTHR10099">
    <property type="entry name" value="PHOSPHORIBOSYLFORMYLGLYCINAMIDINE SYNTHASE"/>
    <property type="match status" value="1"/>
</dbReference>
<dbReference type="InterPro" id="IPR010141">
    <property type="entry name" value="FGAM_synthase"/>
</dbReference>
<evidence type="ECO:0000256" key="1">
    <source>
        <dbReference type="ARBA" id="ARBA00022598"/>
    </source>
</evidence>
<dbReference type="GO" id="GO:0005524">
    <property type="term" value="F:ATP binding"/>
    <property type="evidence" value="ECO:0007669"/>
    <property type="project" value="UniProtKB-KW"/>
</dbReference>
<dbReference type="GO" id="GO:0006164">
    <property type="term" value="P:purine nucleotide biosynthetic process"/>
    <property type="evidence" value="ECO:0007669"/>
    <property type="project" value="UniProtKB-KW"/>
</dbReference>
<keyword evidence="4" id="KW-0658">Purine biosynthesis</keyword>
<evidence type="ECO:0000256" key="3">
    <source>
        <dbReference type="ARBA" id="ARBA00022741"/>
    </source>
</evidence>
<accession>A0AAC9RK30</accession>
<dbReference type="InterPro" id="IPR036676">
    <property type="entry name" value="PurM-like_C_sf"/>
</dbReference>
<organism evidence="11 13">
    <name type="scientific">Clostridium formicaceticum</name>
    <dbReference type="NCBI Taxonomy" id="1497"/>
    <lineage>
        <taxon>Bacteria</taxon>
        <taxon>Bacillati</taxon>
        <taxon>Bacillota</taxon>
        <taxon>Clostridia</taxon>
        <taxon>Eubacteriales</taxon>
        <taxon>Clostridiaceae</taxon>
        <taxon>Clostridium</taxon>
    </lineage>
</organism>
<dbReference type="KEGG" id="cfm:BJL90_12285"/>
<dbReference type="Gene3D" id="3.40.50.880">
    <property type="match status" value="1"/>
</dbReference>
<dbReference type="NCBIfam" id="TIGR01857">
    <property type="entry name" value="FGAM-synthase"/>
    <property type="match status" value="1"/>
</dbReference>
<dbReference type="SUPFAM" id="SSF56042">
    <property type="entry name" value="PurM C-terminal domain-like"/>
    <property type="match status" value="2"/>
</dbReference>
<feature type="domain" description="Phosphoribosylformylglycinamidine synthase linker" evidence="9">
    <location>
        <begin position="181"/>
        <end position="227"/>
    </location>
</feature>
<feature type="domain" description="PurM-like C-terminal" evidence="8">
    <location>
        <begin position="440"/>
        <end position="591"/>
    </location>
</feature>
<reference evidence="11 13" key="2">
    <citation type="submission" date="2017-03" db="EMBL/GenBank/DDBJ databases">
        <title>Complete sequence of Clostridium formicaceticum DSM 92.</title>
        <authorList>
            <person name="Poehlein A."/>
            <person name="Karl M."/>
            <person name="Bengelsdorf F.R."/>
            <person name="Duerre P."/>
            <person name="Daniel R."/>
        </authorList>
    </citation>
    <scope>NUCLEOTIDE SEQUENCE [LARGE SCALE GENOMIC DNA]</scope>
    <source>
        <strain evidence="11 13">DSM 92</strain>
    </source>
</reference>
<dbReference type="InterPro" id="IPR036921">
    <property type="entry name" value="PurM-like_N_sf"/>
</dbReference>
<sequence length="1245" mass="137325">MVKRICVEKKFGFNVEAESLKKDLINTLNLKTLENVRIVNIYDLEDVNIERLEDIKRLVLSEPNVDVVTEDTIAISEEEQAFRIELLPGQYDQRADSAGQCVEIITLEDAPVIVSSKAIVLKGALNAEDMERIKAYLINPVESREVSLAIPTTLKMNYATPDTVETVEGFMALDDQEMALYKEKMGFAMTAEDLIFVREYFKTEERRNPTITELKVIDTYWSDHCRHTTFLTAVQEVSIEDQPINQPIKNAYEAYLADRSFVYEGKDRRDCLMDIATINMKCLRKKGELEDLDVSEEINACSIEIPVDIDGETEPWLLMFKNETHNHPTEIEPFGGAATCLGGAIRDPLSGRSYVYHSMRVTGAADPTVPLTDTLEGKLPQKVITQQAAAGFSSYGNQIGLATGIVSEVYDPDFVAKRMEVGAVVGAAPKANVVRERPTAGDIILLVGGRTGRDGIGGATGSSKEHDEESLSSCGAEVQKGNPPVERKIQRLFRIPALSKMIKRCNDFGAGGVSVAIGELADSLEINLDAVKKKYEGLDGTEIAISESQERMAVVIAPKDLEAFQSYCHEENLEVTHVANVTDTGRLVMKWQGQEILNLSRAFLDTNGVQGETNVCIKAPKQQTYFNSIKSQVSIKQQWLDTLNDLNVCSQKGLVERFDNTIGSGTVLMPFGGTHYNTPIQAMVAKIPVLKGETNTGSMMSYGYDPQLAKWSPFHGALYAVVDAIAKILATGGDYQKVRLSLQEYFEKLGDTPEKWGKPYSALLGASYAQSKFNVAAIGGKDSMSGTFKDIHVPPTLIAFAVTPVDVRQVVTPELKQTNSTLVQFYAKRDAYDVVDFDHLLAGYRHIYNYIKEGKVLSSYAVGKGGICAAISKMAFGNGIGVKLTQSVNVFEEAYGSILLEVTEEVAEELVTRDGFTVVGMTKEEASFEVGDVVIPMSEALASWESRLASIFPTVHQEEGKAKVIVYYDREIKRPSVKVAKPRVFIPVFPGTNCEIDTHIAFEKAGAVVETMVFKNLNQSNVVASLEEMVEKIKRAQIMALPGGFSAGDEPEGSGKFIASVLRNPKVAEEVMKLLHERDGLMLGICNGFQALIKLGLLPYGEIRDLQEDSPTLTFNKINRHVSRMASVKVASVKSPWLANEEVGNIYETAFSHGEGRFYASEEVVQQLITKGQVATQYVDQEGLPTYDGKYNINGSIEAIEGITSPDGRIFGKMGHVERVGNYVHKNVYGKKDFRIFEAGVNYFK</sequence>
<dbReference type="Gene3D" id="3.30.1330.10">
    <property type="entry name" value="PurM-like, N-terminal domain"/>
    <property type="match status" value="2"/>
</dbReference>
<dbReference type="EC" id="6.3.5.3" evidence="11"/>
<evidence type="ECO:0000313" key="12">
    <source>
        <dbReference type="Proteomes" id="UP000177894"/>
    </source>
</evidence>
<dbReference type="Pfam" id="PF13507">
    <property type="entry name" value="GATase_5"/>
    <property type="match status" value="1"/>
</dbReference>
<dbReference type="CDD" id="cd02203">
    <property type="entry name" value="PurL_repeat1"/>
    <property type="match status" value="1"/>
</dbReference>
<evidence type="ECO:0000256" key="4">
    <source>
        <dbReference type="ARBA" id="ARBA00022755"/>
    </source>
</evidence>
<evidence type="ECO:0000256" key="7">
    <source>
        <dbReference type="SAM" id="MobiDB-lite"/>
    </source>
</evidence>
<dbReference type="Pfam" id="PF02769">
    <property type="entry name" value="AIRS_C"/>
    <property type="match status" value="1"/>
</dbReference>
<evidence type="ECO:0000256" key="5">
    <source>
        <dbReference type="ARBA" id="ARBA00022840"/>
    </source>
</evidence>
<keyword evidence="1 11" id="KW-0436">Ligase</keyword>
<dbReference type="AlphaFoldDB" id="A0AAC9RK30"/>
<dbReference type="Gene3D" id="3.90.650.10">
    <property type="entry name" value="PurM-like C-terminal domain"/>
    <property type="match status" value="2"/>
</dbReference>
<protein>
    <submittedName>
        <fullName evidence="11">Phosphoribosylformylglycinamidine synthase</fullName>
        <ecNumber evidence="11">6.3.5.3</ecNumber>
    </submittedName>
</protein>